<sequence>MTPMNTDTDRHCIDLTQLSSREQLSALMDGALPEDQTRFLLRRLQHDDELAGSWERWRIASDVMRGMAPARHLPADFASRVSAALHGGEVAAAPAATTSRPAWLRRGAGIGALAAALAVVALMGRPALDSDASPAAPAQVAATTPAAPLHGQPAPSQLAPQLPTAPAGGSDMLAAASMAAAATASVKPARRSRPAAAVAATVTAVEANAQIAAVTPATPAVAAPEFRGLPDAEIVTRPWPRSILPQYAGSGGLAVGFGDHPRRADNPFAPPVFGAPPKLLSDEAASTQAAAGADAQGQQQP</sequence>
<dbReference type="InterPro" id="IPR036147">
    <property type="entry name" value="Anti-sigma_E_RseA_N_sf"/>
</dbReference>
<dbReference type="PANTHER" id="PTHR38104">
    <property type="match status" value="1"/>
</dbReference>
<dbReference type="AlphaFoldDB" id="A0A5R9PE97"/>
<dbReference type="InterPro" id="IPR005572">
    <property type="entry name" value="Anti-sigma_E_RseA_N"/>
</dbReference>
<dbReference type="PANTHER" id="PTHR38104:SF1">
    <property type="entry name" value="ANTI-SIGMA-E FACTOR RSEA"/>
    <property type="match status" value="1"/>
</dbReference>
<dbReference type="CDD" id="cd16328">
    <property type="entry name" value="RseA_N"/>
    <property type="match status" value="1"/>
</dbReference>
<evidence type="ECO:0000313" key="4">
    <source>
        <dbReference type="Proteomes" id="UP000308508"/>
    </source>
</evidence>
<evidence type="ECO:0000259" key="2">
    <source>
        <dbReference type="Pfam" id="PF03872"/>
    </source>
</evidence>
<evidence type="ECO:0000313" key="3">
    <source>
        <dbReference type="EMBL" id="TLX21825.1"/>
    </source>
</evidence>
<feature type="region of interest" description="Disordered" evidence="1">
    <location>
        <begin position="131"/>
        <end position="166"/>
    </location>
</feature>
<dbReference type="GO" id="GO:0016989">
    <property type="term" value="F:sigma factor antagonist activity"/>
    <property type="evidence" value="ECO:0007669"/>
    <property type="project" value="InterPro"/>
</dbReference>
<keyword evidence="4" id="KW-1185">Reference proteome</keyword>
<organism evidence="3 4">
    <name type="scientific">Thermomonas fusca</name>
    <dbReference type="NCBI Taxonomy" id="215690"/>
    <lineage>
        <taxon>Bacteria</taxon>
        <taxon>Pseudomonadati</taxon>
        <taxon>Pseudomonadota</taxon>
        <taxon>Gammaproteobacteria</taxon>
        <taxon>Lysobacterales</taxon>
        <taxon>Lysobacteraceae</taxon>
        <taxon>Thermomonas</taxon>
    </lineage>
</organism>
<gene>
    <name evidence="3" type="ORF">E5S66_04610</name>
</gene>
<evidence type="ECO:0000256" key="1">
    <source>
        <dbReference type="SAM" id="MobiDB-lite"/>
    </source>
</evidence>
<feature type="region of interest" description="Disordered" evidence="1">
    <location>
        <begin position="258"/>
        <end position="301"/>
    </location>
</feature>
<dbReference type="Pfam" id="PF03872">
    <property type="entry name" value="RseA_N"/>
    <property type="match status" value="1"/>
</dbReference>
<dbReference type="SUPFAM" id="SSF89069">
    <property type="entry name" value="N-terminal, cytoplasmic domain of anti-sigmaE factor RseA"/>
    <property type="match status" value="1"/>
</dbReference>
<protein>
    <recommendedName>
        <fullName evidence="2">Anti sigma-E protein RseA N-terminal domain-containing protein</fullName>
    </recommendedName>
</protein>
<feature type="compositionally biased region" description="Low complexity" evidence="1">
    <location>
        <begin position="284"/>
        <end position="301"/>
    </location>
</feature>
<dbReference type="Proteomes" id="UP000308508">
    <property type="component" value="Unassembled WGS sequence"/>
</dbReference>
<dbReference type="STRING" id="1123377.GCA_000423885_00642"/>
<feature type="domain" description="Anti sigma-E protein RseA N-terminal" evidence="2">
    <location>
        <begin position="21"/>
        <end position="101"/>
    </location>
</feature>
<proteinExistence type="predicted"/>
<dbReference type="Gene3D" id="1.10.10.880">
    <property type="entry name" value="Anti sigma-E protein RseA, N-terminal domain"/>
    <property type="match status" value="1"/>
</dbReference>
<comment type="caution">
    <text evidence="3">The sequence shown here is derived from an EMBL/GenBank/DDBJ whole genome shotgun (WGS) entry which is preliminary data.</text>
</comment>
<reference evidence="3 4" key="1">
    <citation type="submission" date="2019-04" db="EMBL/GenBank/DDBJ databases">
        <authorList>
            <person name="Grouzdev D.S."/>
            <person name="Nazina T.N."/>
        </authorList>
    </citation>
    <scope>NUCLEOTIDE SEQUENCE [LARGE SCALE GENOMIC DNA]</scope>
    <source>
        <strain evidence="3 4">SHC 3-19</strain>
    </source>
</reference>
<dbReference type="InterPro" id="IPR052383">
    <property type="entry name" value="Anti-sigma-E_RseA-like"/>
</dbReference>
<dbReference type="EMBL" id="SROY01000002">
    <property type="protein sequence ID" value="TLX21825.1"/>
    <property type="molecule type" value="Genomic_DNA"/>
</dbReference>
<name>A0A5R9PE97_9GAMM</name>
<accession>A0A5R9PE97</accession>